<dbReference type="GO" id="GO:0044718">
    <property type="term" value="P:siderophore transmembrane transport"/>
    <property type="evidence" value="ECO:0007669"/>
    <property type="project" value="TreeGrafter"/>
</dbReference>
<evidence type="ECO:0000256" key="10">
    <source>
        <dbReference type="ARBA" id="ARBA00023170"/>
    </source>
</evidence>
<keyword evidence="3 12" id="KW-0813">Transport</keyword>
<feature type="domain" description="TonB-dependent receptor-like beta-barrel" evidence="15">
    <location>
        <begin position="300"/>
        <end position="737"/>
    </location>
</feature>
<dbReference type="Proteomes" id="UP000284006">
    <property type="component" value="Unassembled WGS sequence"/>
</dbReference>
<organism evidence="17 18">
    <name type="scientific">Massilia cavernae</name>
    <dbReference type="NCBI Taxonomy" id="2320864"/>
    <lineage>
        <taxon>Bacteria</taxon>
        <taxon>Pseudomonadati</taxon>
        <taxon>Pseudomonadota</taxon>
        <taxon>Betaproteobacteria</taxon>
        <taxon>Burkholderiales</taxon>
        <taxon>Oxalobacteraceae</taxon>
        <taxon>Telluria group</taxon>
        <taxon>Massilia</taxon>
    </lineage>
</organism>
<dbReference type="GO" id="GO:0009279">
    <property type="term" value="C:cell outer membrane"/>
    <property type="evidence" value="ECO:0007669"/>
    <property type="project" value="UniProtKB-SubCell"/>
</dbReference>
<dbReference type="Gene3D" id="2.40.170.20">
    <property type="entry name" value="TonB-dependent receptor, beta-barrel domain"/>
    <property type="match status" value="1"/>
</dbReference>
<evidence type="ECO:0000256" key="9">
    <source>
        <dbReference type="ARBA" id="ARBA00023136"/>
    </source>
</evidence>
<protein>
    <submittedName>
        <fullName evidence="17">TonB-dependent receptor</fullName>
    </submittedName>
</protein>
<dbReference type="EMBL" id="QYUP01000188">
    <property type="protein sequence ID" value="RJG08466.1"/>
    <property type="molecule type" value="Genomic_DNA"/>
</dbReference>
<dbReference type="InterPro" id="IPR039426">
    <property type="entry name" value="TonB-dep_rcpt-like"/>
</dbReference>
<evidence type="ECO:0000256" key="12">
    <source>
        <dbReference type="PROSITE-ProRule" id="PRU01360"/>
    </source>
</evidence>
<evidence type="ECO:0000256" key="3">
    <source>
        <dbReference type="ARBA" id="ARBA00022448"/>
    </source>
</evidence>
<evidence type="ECO:0000256" key="2">
    <source>
        <dbReference type="ARBA" id="ARBA00009810"/>
    </source>
</evidence>
<keyword evidence="10 17" id="KW-0675">Receptor</keyword>
<sequence length="761" mass="82290">MTFQYAPLAAALMAAISTGAFAHEAPADAGTVTITGGRPTSLPTQIPTTIEGVTARQIEETINASDSEDALKYLPSLLVRKRFIGDYNHAVLSTRASGTGNSARSMVYADGILLSNLLGNGAAFAPRWGLVTPEEIERVDVLYGPFSAAYPGNSAGAVVDYVTRMPTRFEAHARIGYATQDFDMHGASERDAAKQASASIGSREGAFSWWINVNRLNSVGQPMVFANRLAGDGTAPTGGAVPVTGAVAGKNNKGQGWWLLGTTTSYHTVQDHAKLKLAYDFSPALRASYTLGWWKNDTAGSAQTWLRDTAGNPVYSGRVLIDGRQYKLDAPSQAFAPNANEIEHAMHGLSLKSHTRGEFDWEAAASMYDYGSDILRAPTVALPGSLAGGAGRVTDMDGTGWRSLNLRGIWRPSGSAHGVGAQVIEFGYQQDDYRLRTLVSSTQDWINGAPGARFSAFNGNTSLDSVFVQDTWTISPEWKTTLGGRYERWQAFGGELGNAARIVPFGADRSEGHFSPKAALAFHAAPSLVLKATVGRAVRMPTVGELYQGSINGNEIVNTDPGLKPERSWTGELSAEHTSDRQSLRATLFAERTRDALYSQALTPTVSTVQNVDGIRTRGMELSWQAAGVGLQDLDLSGSLTWTDSAITANRGFPASVGKRQPRVPEWRASGVATYKPDDRLAYTLAARYSGEQFGQLDNGDTNGFSYMGFSKFFVIDARVLFRLNKQWSAAIGIDNLNNYKYWAFHPYTQRTAIAELKFDM</sequence>
<evidence type="ECO:0000256" key="7">
    <source>
        <dbReference type="ARBA" id="ARBA00023065"/>
    </source>
</evidence>
<dbReference type="SUPFAM" id="SSF56935">
    <property type="entry name" value="Porins"/>
    <property type="match status" value="1"/>
</dbReference>
<keyword evidence="5 12" id="KW-0812">Transmembrane</keyword>
<evidence type="ECO:0000313" key="18">
    <source>
        <dbReference type="Proteomes" id="UP000284006"/>
    </source>
</evidence>
<keyword evidence="11 12" id="KW-0998">Cell outer membrane</keyword>
<keyword evidence="8 13" id="KW-0798">TonB box</keyword>
<reference evidence="17 18" key="1">
    <citation type="submission" date="2018-09" db="EMBL/GenBank/DDBJ databases">
        <authorList>
            <person name="Zhu H."/>
        </authorList>
    </citation>
    <scope>NUCLEOTIDE SEQUENCE [LARGE SCALE GENOMIC DNA]</scope>
    <source>
        <strain evidence="17 18">K1S02-61</strain>
    </source>
</reference>
<dbReference type="AlphaFoldDB" id="A0A418X7K0"/>
<dbReference type="OrthoDB" id="9760620at2"/>
<feature type="chain" id="PRO_5019544304" evidence="14">
    <location>
        <begin position="23"/>
        <end position="761"/>
    </location>
</feature>
<evidence type="ECO:0000256" key="1">
    <source>
        <dbReference type="ARBA" id="ARBA00004571"/>
    </source>
</evidence>
<keyword evidence="7" id="KW-0406">Ion transport</keyword>
<dbReference type="PANTHER" id="PTHR30069">
    <property type="entry name" value="TONB-DEPENDENT OUTER MEMBRANE RECEPTOR"/>
    <property type="match status" value="1"/>
</dbReference>
<feature type="signal peptide" evidence="14">
    <location>
        <begin position="1"/>
        <end position="22"/>
    </location>
</feature>
<dbReference type="Pfam" id="PF00593">
    <property type="entry name" value="TonB_dep_Rec_b-barrel"/>
    <property type="match status" value="1"/>
</dbReference>
<evidence type="ECO:0000256" key="14">
    <source>
        <dbReference type="SAM" id="SignalP"/>
    </source>
</evidence>
<evidence type="ECO:0000256" key="13">
    <source>
        <dbReference type="RuleBase" id="RU003357"/>
    </source>
</evidence>
<evidence type="ECO:0000256" key="5">
    <source>
        <dbReference type="ARBA" id="ARBA00022692"/>
    </source>
</evidence>
<evidence type="ECO:0000256" key="8">
    <source>
        <dbReference type="ARBA" id="ARBA00023077"/>
    </source>
</evidence>
<evidence type="ECO:0000259" key="15">
    <source>
        <dbReference type="Pfam" id="PF00593"/>
    </source>
</evidence>
<dbReference type="RefSeq" id="WP_119813093.1">
    <property type="nucleotide sequence ID" value="NZ_QYUP01000188.1"/>
</dbReference>
<dbReference type="InterPro" id="IPR037066">
    <property type="entry name" value="Plug_dom_sf"/>
</dbReference>
<keyword evidence="9 12" id="KW-0472">Membrane</keyword>
<keyword evidence="4 12" id="KW-1134">Transmembrane beta strand</keyword>
<gene>
    <name evidence="17" type="ORF">D3872_23810</name>
</gene>
<dbReference type="GO" id="GO:0015344">
    <property type="term" value="F:siderophore uptake transmembrane transporter activity"/>
    <property type="evidence" value="ECO:0007669"/>
    <property type="project" value="TreeGrafter"/>
</dbReference>
<evidence type="ECO:0000313" key="17">
    <source>
        <dbReference type="EMBL" id="RJG08466.1"/>
    </source>
</evidence>
<comment type="caution">
    <text evidence="17">The sequence shown here is derived from an EMBL/GenBank/DDBJ whole genome shotgun (WGS) entry which is preliminary data.</text>
</comment>
<evidence type="ECO:0000256" key="4">
    <source>
        <dbReference type="ARBA" id="ARBA00022452"/>
    </source>
</evidence>
<accession>A0A418X7K0</accession>
<comment type="subcellular location">
    <subcellularLocation>
        <location evidence="1 12">Cell outer membrane</location>
        <topology evidence="1 12">Multi-pass membrane protein</topology>
    </subcellularLocation>
</comment>
<proteinExistence type="inferred from homology"/>
<dbReference type="InterPro" id="IPR012910">
    <property type="entry name" value="Plug_dom"/>
</dbReference>
<keyword evidence="6 14" id="KW-0732">Signal</keyword>
<dbReference type="PANTHER" id="PTHR30069:SF53">
    <property type="entry name" value="COLICIN I RECEPTOR-RELATED"/>
    <property type="match status" value="1"/>
</dbReference>
<dbReference type="InterPro" id="IPR000531">
    <property type="entry name" value="Beta-barrel_TonB"/>
</dbReference>
<dbReference type="CDD" id="cd01347">
    <property type="entry name" value="ligand_gated_channel"/>
    <property type="match status" value="1"/>
</dbReference>
<feature type="domain" description="TonB-dependent receptor plug" evidence="16">
    <location>
        <begin position="45"/>
        <end position="158"/>
    </location>
</feature>
<evidence type="ECO:0000259" key="16">
    <source>
        <dbReference type="Pfam" id="PF07715"/>
    </source>
</evidence>
<comment type="similarity">
    <text evidence="2 12 13">Belongs to the TonB-dependent receptor family.</text>
</comment>
<name>A0A418X7K0_9BURK</name>
<dbReference type="Gene3D" id="2.170.130.10">
    <property type="entry name" value="TonB-dependent receptor, plug domain"/>
    <property type="match status" value="1"/>
</dbReference>
<dbReference type="InterPro" id="IPR036942">
    <property type="entry name" value="Beta-barrel_TonB_sf"/>
</dbReference>
<keyword evidence="18" id="KW-1185">Reference proteome</keyword>
<evidence type="ECO:0000256" key="11">
    <source>
        <dbReference type="ARBA" id="ARBA00023237"/>
    </source>
</evidence>
<dbReference type="Pfam" id="PF07715">
    <property type="entry name" value="Plug"/>
    <property type="match status" value="1"/>
</dbReference>
<evidence type="ECO:0000256" key="6">
    <source>
        <dbReference type="ARBA" id="ARBA00022729"/>
    </source>
</evidence>
<dbReference type="PROSITE" id="PS52016">
    <property type="entry name" value="TONB_DEPENDENT_REC_3"/>
    <property type="match status" value="1"/>
</dbReference>